<dbReference type="PROSITE" id="PS50197">
    <property type="entry name" value="BEACH"/>
    <property type="match status" value="1"/>
</dbReference>
<sequence>MTEEGVIDIHWDLTVRNREASLQVLFSCNLVFLCNDRRKSEWPDKIDDCTFSDALSILREIELNADKEFLIRKYACELLSQSTTPPKCQYIKVKDLVQKAVSTYTDLLGGALVVADDTKMTTRIKGRSLFSIIRYTPSRLKDEYFLQFVFYQIICLLEYFHRRGIPYLNLETNNVFVDELLQVSIAPPCLQSLDKCAEIETDQTASQDVTSHIQYSDEFHDVLSGWILRKVSNYDYLMYINRLAGRRAGDATASAVLPWVTDFSSPQDGTQHLRDLTRTKFRLTKGEHQLDATYLHLDQSDPSALAREGGKVEPFLPHHLLDMMPNLAYYTYKARQTSVENLQRYVRPVYRPEEFPTSLQRLYATTPEECIPEFFTDPTIFTSIHPDMPDLQLPEWFSGSTSDFLNYHRSVLESDAVSANLHHWIDLTFGFKLLGEAAVSAKNVHLELVSPNPPSNSRVTCLFSLPHPRRAGPGDDLIEVYEEMSDFFVKICACHPPEIAKLQQKQSRQSSVDALLKMDLEDLACLITEVAVGSTIPGVIPQLEGVKRSTRLQRARHLFTTYKSTIPSGFSKPVELVLFDATWGQLPLGLIRRCVFDVPPHIVDIYRVHIGLHARVTARLEQMHLKDGPAPGALLNVFLATGTPPQRFDCPAGLLNLLTPMLERGIEEALACVANALVSGRLVQFYLAIGGKIAVEKYLLPLVQRLLALNSRLCSRRFIRNLFLSTRLLPFLSTVPTLLANSLLSSTPQPSSLPPATVNSERSTTTITTVVDDAFCRAFLLTPDTREDVSRSGSVPLAAAIQDSLHWLATSLGPLATAAHLVPPLLAALTCCYWGEENLTPIVVEGRATRLNYRIPKSPLPMPVYTSGRVLRGDTQAPGVLRCLERLACLYGVEVITGLYLPAVKASVATGVSTLRNGGDNISGSSAASVPLWDVDCEARLISSLVFLHQFATYLPAPQLMDHLQEPIISVCLTGALTLVGRLDASFPSGSRGRLALLCKSLDCIYVLGVRLGFEMVRRQMTELIQLLFSLFDRSFGVAEKSGCADIGRGGDAKAVEFFAICESDEETREPDSQQQQQQVAPLFVVKLDRHTSSLTVAKEEQREDPSLPSDSPLEPALSPLSPITAAADAAPVSIGYPASQPTSSQRRPAVLTELQATFTPEMAYMAYIPLCRLAGGSHIESSLYNIDLIHSLVRQYEAFLNGGDNDTVDSTGPSKVAINTEYEAKLAASSSVSKSAATHLHGEWVEYFRVKVESSPSLPMSSSLCGHQRPLKLLGKHLVSFSGHSGAVRSITPLANESSFITTSNDRSVHLYSLTSARKSTACAGSGWPVGTVRACHTSRRSTSESGGILDRLPVLQPPPTTVAAPPTQPAPVVPSLAFTGHRRAVFASAYLHFERLVASLDPSLLLLWDPVTGKKVSAFAPSDSWSEGGGYSAWGCVLRGSSALPASLSALSSTPSFRSTLLAGDEGGCLLLIDPRASGGVSVVLRLSAAVAVTDAAATANSTGAAAENSPSPPLGISEAPLIHCDLDNLRDRCVLNAPGALRCVASRPEENNSVLCGFASGFVSHVDIRTGGVVATWRAHSDAVSQIFCHSSGWCSTTSSDRTIAFWRLEEGSTSLTCHRVAQRFTSMGGIGGGGGGIVSCASQLLSDSLLIAGPPASSSIAADSSPILLPPTCFLGCCDNVPLAAMMTAQGDTIFRPMGSVLLRAGQLSSMVALPLADAVLTGTTSGLLNLFY</sequence>
<dbReference type="GO" id="GO:0005776">
    <property type="term" value="C:autophagosome"/>
    <property type="evidence" value="ECO:0007669"/>
    <property type="project" value="UniProtKB-SubCell"/>
</dbReference>
<dbReference type="SMART" id="SM00320">
    <property type="entry name" value="WD40"/>
    <property type="match status" value="3"/>
</dbReference>
<evidence type="ECO:0000259" key="4">
    <source>
        <dbReference type="PROSITE" id="PS50197"/>
    </source>
</evidence>
<dbReference type="InterPro" id="IPR011009">
    <property type="entry name" value="Kinase-like_dom_sf"/>
</dbReference>
<dbReference type="Gene3D" id="1.10.1540.10">
    <property type="entry name" value="BEACH domain"/>
    <property type="match status" value="1"/>
</dbReference>
<feature type="region of interest" description="Disordered" evidence="3">
    <location>
        <begin position="1095"/>
        <end position="1120"/>
    </location>
</feature>
<comment type="subcellular location">
    <subcellularLocation>
        <location evidence="1">Cytoplasmic vesicle</location>
        <location evidence="1">Autophagosome</location>
    </subcellularLocation>
</comment>
<keyword evidence="2" id="KW-0853">WD repeat</keyword>
<dbReference type="SUPFAM" id="SSF81837">
    <property type="entry name" value="BEACH domain"/>
    <property type="match status" value="1"/>
</dbReference>
<dbReference type="SMART" id="SM01026">
    <property type="entry name" value="Beach"/>
    <property type="match status" value="1"/>
</dbReference>
<evidence type="ECO:0000256" key="1">
    <source>
        <dbReference type="ARBA" id="ARBA00004419"/>
    </source>
</evidence>
<organism evidence="5">
    <name type="scientific">Echinococcus granulosus</name>
    <name type="common">Hydatid tapeworm</name>
    <dbReference type="NCBI Taxonomy" id="6210"/>
    <lineage>
        <taxon>Eukaryota</taxon>
        <taxon>Metazoa</taxon>
        <taxon>Spiralia</taxon>
        <taxon>Lophotrochozoa</taxon>
        <taxon>Platyhelminthes</taxon>
        <taxon>Cestoda</taxon>
        <taxon>Eucestoda</taxon>
        <taxon>Cyclophyllidea</taxon>
        <taxon>Taeniidae</taxon>
        <taxon>Echinococcus</taxon>
        <taxon>Echinococcus granulosus group</taxon>
    </lineage>
</organism>
<evidence type="ECO:0000313" key="5">
    <source>
        <dbReference type="EMBL" id="CDS21691.1"/>
    </source>
</evidence>
<name>A0A068WPI2_ECHGR</name>
<dbReference type="SUPFAM" id="SSF50978">
    <property type="entry name" value="WD40 repeat-like"/>
    <property type="match status" value="1"/>
</dbReference>
<dbReference type="PANTHER" id="PTHR46866">
    <property type="entry name" value="GH12955P"/>
    <property type="match status" value="1"/>
</dbReference>
<accession>A0A068WPI2</accession>
<evidence type="ECO:0000313" key="7">
    <source>
        <dbReference type="WBParaSite" id="EgrG_000118900"/>
    </source>
</evidence>
<dbReference type="Pfam" id="PF00400">
    <property type="entry name" value="WD40"/>
    <property type="match status" value="1"/>
</dbReference>
<evidence type="ECO:0000313" key="6">
    <source>
        <dbReference type="Proteomes" id="UP000492820"/>
    </source>
</evidence>
<dbReference type="InterPro" id="IPR036322">
    <property type="entry name" value="WD40_repeat_dom_sf"/>
</dbReference>
<evidence type="ECO:0000256" key="2">
    <source>
        <dbReference type="PROSITE-ProRule" id="PRU00221"/>
    </source>
</evidence>
<dbReference type="PROSITE" id="PS50082">
    <property type="entry name" value="WD_REPEATS_2"/>
    <property type="match status" value="1"/>
</dbReference>
<dbReference type="InterPro" id="IPR015943">
    <property type="entry name" value="WD40/YVTN_repeat-like_dom_sf"/>
</dbReference>
<dbReference type="Pfam" id="PF02138">
    <property type="entry name" value="Beach"/>
    <property type="match status" value="1"/>
</dbReference>
<feature type="domain" description="BEACH" evidence="4">
    <location>
        <begin position="211"/>
        <end position="498"/>
    </location>
</feature>
<proteinExistence type="predicted"/>
<dbReference type="PANTHER" id="PTHR46866:SF1">
    <property type="entry name" value="GH12955P"/>
    <property type="match status" value="1"/>
</dbReference>
<dbReference type="WBParaSite" id="EgrG_000118900">
    <property type="protein sequence ID" value="EgrG_000118900"/>
    <property type="gene ID" value="EgrG_000118900"/>
</dbReference>
<reference evidence="5" key="2">
    <citation type="submission" date="2014-06" db="EMBL/GenBank/DDBJ databases">
        <authorList>
            <person name="Aslett M."/>
        </authorList>
    </citation>
    <scope>NUCLEOTIDE SEQUENCE</scope>
</reference>
<dbReference type="OrthoDB" id="29306at2759"/>
<dbReference type="Gene3D" id="2.130.10.10">
    <property type="entry name" value="YVTN repeat-like/Quinoprotein amine dehydrogenase"/>
    <property type="match status" value="2"/>
</dbReference>
<dbReference type="Proteomes" id="UP000492820">
    <property type="component" value="Unassembled WGS sequence"/>
</dbReference>
<reference evidence="5 6" key="1">
    <citation type="journal article" date="2013" name="Nature">
        <title>The genomes of four tapeworm species reveal adaptations to parasitism.</title>
        <authorList>
            <person name="Tsai I.J."/>
            <person name="Zarowiecki M."/>
            <person name="Holroyd N."/>
            <person name="Garciarrubio A."/>
            <person name="Sanchez-Flores A."/>
            <person name="Brooks K.L."/>
            <person name="Tracey A."/>
            <person name="Bobes R.J."/>
            <person name="Fragoso G."/>
            <person name="Sciutto E."/>
            <person name="Aslett M."/>
            <person name="Beasley H."/>
            <person name="Bennett H.M."/>
            <person name="Cai J."/>
            <person name="Camicia F."/>
            <person name="Clark R."/>
            <person name="Cucher M."/>
            <person name="De Silva N."/>
            <person name="Day T.A."/>
            <person name="Deplazes P."/>
            <person name="Estrada K."/>
            <person name="Fernandez C."/>
            <person name="Holland P.W."/>
            <person name="Hou J."/>
            <person name="Hu S."/>
            <person name="Huckvale T."/>
            <person name="Hung S.S."/>
            <person name="Kamenetzky L."/>
            <person name="Keane J.A."/>
            <person name="Kiss F."/>
            <person name="Koziol U."/>
            <person name="Lambert O."/>
            <person name="Liu K."/>
            <person name="Luo X."/>
            <person name="Luo Y."/>
            <person name="Macchiaroli N."/>
            <person name="Nichol S."/>
            <person name="Paps J."/>
            <person name="Parkinson J."/>
            <person name="Pouchkina-Stantcheva N."/>
            <person name="Riddiford N."/>
            <person name="Rosenzvit M."/>
            <person name="Salinas G."/>
            <person name="Wasmuth J.D."/>
            <person name="Zamanian M."/>
            <person name="Zheng Y."/>
            <person name="Cai X."/>
            <person name="Soberon X."/>
            <person name="Olson P.D."/>
            <person name="Laclette J.P."/>
            <person name="Brehm K."/>
            <person name="Berriman M."/>
            <person name="Garciarrubio A."/>
            <person name="Bobes R.J."/>
            <person name="Fragoso G."/>
            <person name="Sanchez-Flores A."/>
            <person name="Estrada K."/>
            <person name="Cevallos M.A."/>
            <person name="Morett E."/>
            <person name="Gonzalez V."/>
            <person name="Portillo T."/>
            <person name="Ochoa-Leyva A."/>
            <person name="Jose M.V."/>
            <person name="Sciutto E."/>
            <person name="Landa A."/>
            <person name="Jimenez L."/>
            <person name="Valdes V."/>
            <person name="Carrero J.C."/>
            <person name="Larralde C."/>
            <person name="Morales-Montor J."/>
            <person name="Limon-Lason J."/>
            <person name="Soberon X."/>
            <person name="Laclette J.P."/>
        </authorList>
    </citation>
    <scope>NUCLEOTIDE SEQUENCE [LARGE SCALE GENOMIC DNA]</scope>
</reference>
<dbReference type="InterPro" id="IPR036372">
    <property type="entry name" value="BEACH_dom_sf"/>
</dbReference>
<feature type="compositionally biased region" description="Basic and acidic residues" evidence="3">
    <location>
        <begin position="1095"/>
        <end position="1106"/>
    </location>
</feature>
<dbReference type="InterPro" id="IPR001680">
    <property type="entry name" value="WD40_rpt"/>
</dbReference>
<feature type="repeat" description="WD" evidence="2">
    <location>
        <begin position="1282"/>
        <end position="1323"/>
    </location>
</feature>
<evidence type="ECO:0000256" key="3">
    <source>
        <dbReference type="SAM" id="MobiDB-lite"/>
    </source>
</evidence>
<dbReference type="InterPro" id="IPR000409">
    <property type="entry name" value="BEACH_dom"/>
</dbReference>
<dbReference type="EMBL" id="LK028584">
    <property type="protein sequence ID" value="CDS21691.1"/>
    <property type="molecule type" value="Genomic_DNA"/>
</dbReference>
<protein>
    <submittedName>
        <fullName evidence="5 7">Wd40 repeat</fullName>
    </submittedName>
</protein>
<gene>
    <name evidence="5" type="ORF">EgrG_000118900</name>
</gene>
<feature type="compositionally biased region" description="Low complexity" evidence="3">
    <location>
        <begin position="1107"/>
        <end position="1120"/>
    </location>
</feature>
<dbReference type="SUPFAM" id="SSF56112">
    <property type="entry name" value="Protein kinase-like (PK-like)"/>
    <property type="match status" value="1"/>
</dbReference>
<reference evidence="7" key="3">
    <citation type="submission" date="2020-10" db="UniProtKB">
        <authorList>
            <consortium name="WormBaseParasite"/>
        </authorList>
    </citation>
    <scope>IDENTIFICATION</scope>
</reference>